<dbReference type="AlphaFoldDB" id="A0A9Q2XI49"/>
<dbReference type="RefSeq" id="WP_217974532.1">
    <property type="nucleotide sequence ID" value="NZ_JAHTBI010000019.1"/>
</dbReference>
<reference evidence="1" key="2">
    <citation type="journal article" date="2023" name="Plant Pathol.">
        <title>Dismantling and reorganizing Pseudomonas marginalis sensu#lato.</title>
        <authorList>
            <person name="Sawada H."/>
            <person name="Fujikawa T."/>
            <person name="Satou M."/>
        </authorList>
    </citation>
    <scope>NUCLEOTIDE SEQUENCE</scope>
    <source>
        <strain evidence="1">MAFF 301350</strain>
    </source>
</reference>
<organism evidence="1 2">
    <name type="scientific">Pseudomonas aegrilactucae</name>
    <dbReference type="NCBI Taxonomy" id="2854028"/>
    <lineage>
        <taxon>Bacteria</taxon>
        <taxon>Pseudomonadati</taxon>
        <taxon>Pseudomonadota</taxon>
        <taxon>Gammaproteobacteria</taxon>
        <taxon>Pseudomonadales</taxon>
        <taxon>Pseudomonadaceae</taxon>
        <taxon>Pseudomonas</taxon>
    </lineage>
</organism>
<accession>A0A9Q2XI49</accession>
<evidence type="ECO:0000313" key="1">
    <source>
        <dbReference type="EMBL" id="MBV6286735.1"/>
    </source>
</evidence>
<dbReference type="EMBL" id="JAHTBI010000019">
    <property type="protein sequence ID" value="MBV6286735.1"/>
    <property type="molecule type" value="Genomic_DNA"/>
</dbReference>
<evidence type="ECO:0000313" key="2">
    <source>
        <dbReference type="Proteomes" id="UP001106592"/>
    </source>
</evidence>
<comment type="caution">
    <text evidence="1">The sequence shown here is derived from an EMBL/GenBank/DDBJ whole genome shotgun (WGS) entry which is preliminary data.</text>
</comment>
<name>A0A9Q2XI49_9PSED</name>
<dbReference type="InterPro" id="IPR046560">
    <property type="entry name" value="DUF6714"/>
</dbReference>
<reference evidence="1" key="1">
    <citation type="journal article" date="2022" name="Int. J. Syst. Evol. Microbiol.">
        <title>Pseudomonas aegrilactucae sp. nov. and Pseudomonas morbosilactucae sp. nov., pathogens causing bacterial rot of lettuce in Japan.</title>
        <authorList>
            <person name="Sawada H."/>
            <person name="Fujikawa T."/>
            <person name="Satou M."/>
        </authorList>
    </citation>
    <scope>NUCLEOTIDE SEQUENCE</scope>
    <source>
        <strain evidence="1">MAFF 301350</strain>
    </source>
</reference>
<keyword evidence="2" id="KW-1185">Reference proteome</keyword>
<dbReference type="Proteomes" id="UP001106592">
    <property type="component" value="Unassembled WGS sequence"/>
</dbReference>
<gene>
    <name evidence="1" type="ORF">KUO17_06755</name>
</gene>
<proteinExistence type="predicted"/>
<protein>
    <submittedName>
        <fullName evidence="1">Uncharacterized protein</fullName>
    </submittedName>
</protein>
<dbReference type="Pfam" id="PF20461">
    <property type="entry name" value="DUF6714"/>
    <property type="match status" value="1"/>
</dbReference>
<sequence length="161" mass="18695">MREEDSMKMEQRRIREQIKLAFKCTAPPEASQIVASPYPEPLQIRDFFKGRNWWDVTLDLLVEEYVGDASACLSFMTIVGMSYYLPAYLLIACEQYHEADVISKELPSSLLMYARNDDLYKIKSMDDAKQAAVAQVLEFLVQAYDDEDAYEALEFFWGKFL</sequence>